<reference evidence="1 2" key="1">
    <citation type="journal article" date="2024" name="Chem. Sci.">
        <title>Discovery of megapolipeptins by genome mining of a Burkholderiales bacteria collection.</title>
        <authorList>
            <person name="Paulo B.S."/>
            <person name="Recchia M.J.J."/>
            <person name="Lee S."/>
            <person name="Fergusson C.H."/>
            <person name="Romanowski S.B."/>
            <person name="Hernandez A."/>
            <person name="Krull N."/>
            <person name="Liu D.Y."/>
            <person name="Cavanagh H."/>
            <person name="Bos A."/>
            <person name="Gray C.A."/>
            <person name="Murphy B.T."/>
            <person name="Linington R.G."/>
            <person name="Eustaquio A.S."/>
        </authorList>
    </citation>
    <scope>NUCLEOTIDE SEQUENCE [LARGE SCALE GENOMIC DNA]</scope>
    <source>
        <strain evidence="1 2">RL18-126-BIB-B</strain>
    </source>
</reference>
<keyword evidence="1" id="KW-0255">Endonuclease</keyword>
<keyword evidence="1" id="KW-0378">Hydrolase</keyword>
<evidence type="ECO:0000313" key="2">
    <source>
        <dbReference type="Proteomes" id="UP001629235"/>
    </source>
</evidence>
<sequence>MWKLPLPDNAGAMAELVTALSPVGAVAVPLSDEERAEFVALYEAYDRRLGNPSAELQPEGISRELAQAVHDGYDSTQKGGRLKRLRERLQASVPRCPFCGFAAVTALDHHLPRSDYKALAVYCRNLIPACGVCNQKKGKGVGGDGDHERFLNAYFYEIPDERFFRAECSLEDGALVCSFEVVQTPRLAQDVFERLTYQFEKLELNRRLQPEVTDLLLTVKPSLQMMAEAGIGGADAVATYLRFTASSHQGSHGLNHWKTAVFHGLAECPDFCENGHRIGQPQLGA</sequence>
<dbReference type="Proteomes" id="UP001629235">
    <property type="component" value="Unassembled WGS sequence"/>
</dbReference>
<proteinExistence type="predicted"/>
<comment type="caution">
    <text evidence="1">The sequence shown here is derived from an EMBL/GenBank/DDBJ whole genome shotgun (WGS) entry which is preliminary data.</text>
</comment>
<protein>
    <submittedName>
        <fullName evidence="1">HNH endonuclease</fullName>
    </submittedName>
</protein>
<keyword evidence="2" id="KW-1185">Reference proteome</keyword>
<gene>
    <name evidence="1" type="ORF">PQR01_37590</name>
</gene>
<keyword evidence="1" id="KW-0540">Nuclease</keyword>
<dbReference type="EMBL" id="JAQQDW010000152">
    <property type="protein sequence ID" value="MFM0108951.1"/>
    <property type="molecule type" value="Genomic_DNA"/>
</dbReference>
<organism evidence="1 2">
    <name type="scientific">Paraburkholderia rhynchosiae</name>
    <dbReference type="NCBI Taxonomy" id="487049"/>
    <lineage>
        <taxon>Bacteria</taxon>
        <taxon>Pseudomonadati</taxon>
        <taxon>Pseudomonadota</taxon>
        <taxon>Betaproteobacteria</taxon>
        <taxon>Burkholderiales</taxon>
        <taxon>Burkholderiaceae</taxon>
        <taxon>Paraburkholderia</taxon>
    </lineage>
</organism>
<accession>A0ACC7NNU3</accession>
<name>A0ACC7NNU3_9BURK</name>
<evidence type="ECO:0000313" key="1">
    <source>
        <dbReference type="EMBL" id="MFM0108951.1"/>
    </source>
</evidence>